<feature type="compositionally biased region" description="Polar residues" evidence="15">
    <location>
        <begin position="813"/>
        <end position="831"/>
    </location>
</feature>
<evidence type="ECO:0000259" key="16">
    <source>
        <dbReference type="PROSITE" id="PS51746"/>
    </source>
</evidence>
<keyword evidence="7 14" id="KW-0378">Hydrolase</keyword>
<evidence type="ECO:0000256" key="11">
    <source>
        <dbReference type="ARBA" id="ARBA00023211"/>
    </source>
</evidence>
<keyword evidence="9 14" id="KW-0904">Protein phosphatase</keyword>
<feature type="compositionally biased region" description="Polar residues" evidence="15">
    <location>
        <begin position="387"/>
        <end position="396"/>
    </location>
</feature>
<dbReference type="Proteomes" id="UP000039865">
    <property type="component" value="Unassembled WGS sequence"/>
</dbReference>
<keyword evidence="10" id="KW-0472">Membrane</keyword>
<keyword evidence="6" id="KW-0479">Metal-binding</keyword>
<evidence type="ECO:0000256" key="10">
    <source>
        <dbReference type="ARBA" id="ARBA00023136"/>
    </source>
</evidence>
<dbReference type="InterPro" id="IPR036457">
    <property type="entry name" value="PPM-type-like_dom_sf"/>
</dbReference>
<dbReference type="InterPro" id="IPR001932">
    <property type="entry name" value="PPM-type_phosphatase-like_dom"/>
</dbReference>
<evidence type="ECO:0000256" key="2">
    <source>
        <dbReference type="ARBA" id="ARBA00001946"/>
    </source>
</evidence>
<evidence type="ECO:0000256" key="9">
    <source>
        <dbReference type="ARBA" id="ARBA00022912"/>
    </source>
</evidence>
<evidence type="ECO:0000313" key="18">
    <source>
        <dbReference type="Proteomes" id="UP000039865"/>
    </source>
</evidence>
<evidence type="ECO:0000256" key="8">
    <source>
        <dbReference type="ARBA" id="ARBA00022842"/>
    </source>
</evidence>
<feature type="compositionally biased region" description="Polar residues" evidence="15">
    <location>
        <begin position="161"/>
        <end position="183"/>
    </location>
</feature>
<dbReference type="Pfam" id="PF00481">
    <property type="entry name" value="PP2C"/>
    <property type="match status" value="1"/>
</dbReference>
<evidence type="ECO:0000256" key="14">
    <source>
        <dbReference type="RuleBase" id="RU003465"/>
    </source>
</evidence>
<evidence type="ECO:0000256" key="13">
    <source>
        <dbReference type="ARBA" id="ARBA00048336"/>
    </source>
</evidence>
<dbReference type="SUPFAM" id="SSF81606">
    <property type="entry name" value="PP2C-like"/>
    <property type="match status" value="1"/>
</dbReference>
<dbReference type="GO" id="GO:0046872">
    <property type="term" value="F:metal ion binding"/>
    <property type="evidence" value="ECO:0007669"/>
    <property type="project" value="UniProtKB-KW"/>
</dbReference>
<dbReference type="AlphaFoldDB" id="A0A078AI02"/>
<feature type="compositionally biased region" description="Polar residues" evidence="15">
    <location>
        <begin position="456"/>
        <end position="466"/>
    </location>
</feature>
<evidence type="ECO:0000256" key="3">
    <source>
        <dbReference type="ARBA" id="ARBA00004170"/>
    </source>
</evidence>
<evidence type="ECO:0000256" key="4">
    <source>
        <dbReference type="ARBA" id="ARBA00006702"/>
    </source>
</evidence>
<evidence type="ECO:0000256" key="6">
    <source>
        <dbReference type="ARBA" id="ARBA00022723"/>
    </source>
</evidence>
<evidence type="ECO:0000313" key="17">
    <source>
        <dbReference type="EMBL" id="CDW80413.1"/>
    </source>
</evidence>
<comment type="cofactor">
    <cofactor evidence="2">
        <name>Mg(2+)</name>
        <dbReference type="ChEBI" id="CHEBI:18420"/>
    </cofactor>
</comment>
<protein>
    <recommendedName>
        <fullName evidence="5">protein-serine/threonine phosphatase</fullName>
        <ecNumber evidence="5">3.1.3.16</ecNumber>
    </recommendedName>
</protein>
<dbReference type="Gene3D" id="3.60.40.10">
    <property type="entry name" value="PPM-type phosphatase domain"/>
    <property type="match status" value="1"/>
</dbReference>
<dbReference type="PROSITE" id="PS51746">
    <property type="entry name" value="PPM_2"/>
    <property type="match status" value="1"/>
</dbReference>
<comment type="similarity">
    <text evidence="4 14">Belongs to the PP2C family.</text>
</comment>
<dbReference type="EC" id="3.1.3.16" evidence="5"/>
<keyword evidence="18" id="KW-1185">Reference proteome</keyword>
<dbReference type="PANTHER" id="PTHR13832:SF803">
    <property type="entry name" value="PROTEIN PHOSPHATASE 1G"/>
    <property type="match status" value="1"/>
</dbReference>
<feature type="compositionally biased region" description="Low complexity" evidence="15">
    <location>
        <begin position="208"/>
        <end position="222"/>
    </location>
</feature>
<feature type="region of interest" description="Disordered" evidence="15">
    <location>
        <begin position="798"/>
        <end position="929"/>
    </location>
</feature>
<accession>A0A078AI02</accession>
<feature type="compositionally biased region" description="Polar residues" evidence="15">
    <location>
        <begin position="324"/>
        <end position="337"/>
    </location>
</feature>
<dbReference type="PROSITE" id="PS01032">
    <property type="entry name" value="PPM_1"/>
    <property type="match status" value="1"/>
</dbReference>
<dbReference type="PANTHER" id="PTHR13832">
    <property type="entry name" value="PROTEIN PHOSPHATASE 2C"/>
    <property type="match status" value="1"/>
</dbReference>
<comment type="catalytic activity">
    <reaction evidence="12">
        <text>O-phospho-L-seryl-[protein] + H2O = L-seryl-[protein] + phosphate</text>
        <dbReference type="Rhea" id="RHEA:20629"/>
        <dbReference type="Rhea" id="RHEA-COMP:9863"/>
        <dbReference type="Rhea" id="RHEA-COMP:11604"/>
        <dbReference type="ChEBI" id="CHEBI:15377"/>
        <dbReference type="ChEBI" id="CHEBI:29999"/>
        <dbReference type="ChEBI" id="CHEBI:43474"/>
        <dbReference type="ChEBI" id="CHEBI:83421"/>
        <dbReference type="EC" id="3.1.3.16"/>
    </reaction>
</comment>
<feature type="compositionally biased region" description="Low complexity" evidence="15">
    <location>
        <begin position="345"/>
        <end position="364"/>
    </location>
</feature>
<feature type="region of interest" description="Disordered" evidence="15">
    <location>
        <begin position="304"/>
        <end position="372"/>
    </location>
</feature>
<feature type="compositionally biased region" description="Polar residues" evidence="15">
    <location>
        <begin position="140"/>
        <end position="149"/>
    </location>
</feature>
<feature type="compositionally biased region" description="Low complexity" evidence="15">
    <location>
        <begin position="150"/>
        <end position="160"/>
    </location>
</feature>
<feature type="compositionally biased region" description="Basic residues" evidence="15">
    <location>
        <begin position="802"/>
        <end position="812"/>
    </location>
</feature>
<dbReference type="CDD" id="cd00143">
    <property type="entry name" value="PP2Cc"/>
    <property type="match status" value="1"/>
</dbReference>
<feature type="compositionally biased region" description="Low complexity" evidence="15">
    <location>
        <begin position="890"/>
        <end position="904"/>
    </location>
</feature>
<gene>
    <name evidence="17" type="primary">Contig6143.g6574</name>
    <name evidence="17" type="ORF">STYLEM_9411</name>
</gene>
<keyword evidence="11" id="KW-0464">Manganese</keyword>
<dbReference type="InterPro" id="IPR015655">
    <property type="entry name" value="PP2C"/>
</dbReference>
<sequence length="929" mass="102939">MSNVSQTTEQTQQQNQKIKTFLEEEKIHKINAILHNHRSQDHKHQHQHSDYISSQKQKHISNIENMKSSSTTQTVLRPQSNEKIGGNSQLTVIGNGSLSFNGAITRKPNLKLNTNLINQTSIGIPQTTQNLHSSRMINYQNPHSQVTGGNQNQQNNNSSQFTHRTGLTASTPKNTTSTNALNGTANYSSSLLLQAKHRSQLSNSQLNQGTQGSQGAQLSSSTASSSYANRLIQNINNINSNSQIQNNDINSNKLINQHQHQQQQMQSNSSAELVKVGTQIPKTTTAANLRNFNNLRQFNQLFNNNKGHHQSSKSKGNESDFNHHNINLTPDQNNQSVLQNHQKHLQQQNSKSNLNQHQQTLQQQRSMAKAIQEAEKQSLLKIKPKNLQISIPSSPRNEIPKVQAEEKSEQDKTIIQNPQLQAKANNIHSGSLSTTNANQGNIKLSKFTCHSTRNNAQKQNMFSQQKKTPDLDNLTEESKDAKSQSTSDNPDFMPLQPAHKIIIPNHESTKHSVKRNGVVRAYAANTNQGLVRNYNEDRVSIILNILKPPNRKDENWPRCSFFGIYDGHGGSACADFLRDNLHQFVIKEQSFPSDPKEAIRIGFANAEKKFLELCQNESGVIDKSGSCAIVALIVEDNCYIANVGDSRAILSSRTATTNPDQNNPNKKEIVVGPLRVLPGRLSVSRTFGDAEAKLLKTGGNPKVVIADPEIKSFKISNEHDFVILGCDGIFDKLNNQDTMACVWNSVNDNKTLGFAQNIHKQSGMAVEYILKNSLLRRTLDNVTVVMIAFNNFKHSVFGTGKHSGKNKNKKGTMSKQSNDSSLVLQPPVSRNGQDKRKENIPPSSSSSQIDNLNGKRSGLGISTNSNCTSQGPKTTTNAQLQKDTMLKEGNQQNQSSLQNTSSSLHPKKGINAGYTSNNTKSKHFDFSNV</sequence>
<feature type="compositionally biased region" description="Polar residues" evidence="15">
    <location>
        <begin position="841"/>
        <end position="851"/>
    </location>
</feature>
<feature type="region of interest" description="Disordered" evidence="15">
    <location>
        <begin position="140"/>
        <end position="183"/>
    </location>
</feature>
<keyword evidence="8" id="KW-0460">Magnesium</keyword>
<dbReference type="OMA" id="DNCYIAN"/>
<evidence type="ECO:0000256" key="1">
    <source>
        <dbReference type="ARBA" id="ARBA00001936"/>
    </source>
</evidence>
<dbReference type="SMART" id="SM00332">
    <property type="entry name" value="PP2Cc"/>
    <property type="match status" value="1"/>
</dbReference>
<feature type="domain" description="PPM-type phosphatase" evidence="16">
    <location>
        <begin position="521"/>
        <end position="789"/>
    </location>
</feature>
<evidence type="ECO:0000256" key="5">
    <source>
        <dbReference type="ARBA" id="ARBA00013081"/>
    </source>
</evidence>
<feature type="compositionally biased region" description="Basic and acidic residues" evidence="15">
    <location>
        <begin position="403"/>
        <end position="412"/>
    </location>
</feature>
<dbReference type="InParanoid" id="A0A078AI02"/>
<feature type="compositionally biased region" description="Polar residues" evidence="15">
    <location>
        <begin position="860"/>
        <end position="882"/>
    </location>
</feature>
<name>A0A078AI02_STYLE</name>
<dbReference type="EMBL" id="CCKQ01008945">
    <property type="protein sequence ID" value="CDW80413.1"/>
    <property type="molecule type" value="Genomic_DNA"/>
</dbReference>
<organism evidence="17 18">
    <name type="scientific">Stylonychia lemnae</name>
    <name type="common">Ciliate</name>
    <dbReference type="NCBI Taxonomy" id="5949"/>
    <lineage>
        <taxon>Eukaryota</taxon>
        <taxon>Sar</taxon>
        <taxon>Alveolata</taxon>
        <taxon>Ciliophora</taxon>
        <taxon>Intramacronucleata</taxon>
        <taxon>Spirotrichea</taxon>
        <taxon>Stichotrichia</taxon>
        <taxon>Sporadotrichida</taxon>
        <taxon>Oxytrichidae</taxon>
        <taxon>Stylonychinae</taxon>
        <taxon>Stylonychia</taxon>
    </lineage>
</organism>
<reference evidence="17 18" key="1">
    <citation type="submission" date="2014-06" db="EMBL/GenBank/DDBJ databases">
        <authorList>
            <person name="Swart Estienne"/>
        </authorList>
    </citation>
    <scope>NUCLEOTIDE SEQUENCE [LARGE SCALE GENOMIC DNA]</scope>
    <source>
        <strain evidence="17 18">130c</strain>
    </source>
</reference>
<feature type="region of interest" description="Disordered" evidence="15">
    <location>
        <begin position="456"/>
        <end position="495"/>
    </location>
</feature>
<comment type="subcellular location">
    <subcellularLocation>
        <location evidence="3">Membrane</location>
        <topology evidence="3">Peripheral membrane protein</topology>
    </subcellularLocation>
</comment>
<evidence type="ECO:0000256" key="7">
    <source>
        <dbReference type="ARBA" id="ARBA00022801"/>
    </source>
</evidence>
<dbReference type="OrthoDB" id="10264738at2759"/>
<proteinExistence type="inferred from homology"/>
<comment type="catalytic activity">
    <reaction evidence="13">
        <text>O-phospho-L-threonyl-[protein] + H2O = L-threonyl-[protein] + phosphate</text>
        <dbReference type="Rhea" id="RHEA:47004"/>
        <dbReference type="Rhea" id="RHEA-COMP:11060"/>
        <dbReference type="Rhea" id="RHEA-COMP:11605"/>
        <dbReference type="ChEBI" id="CHEBI:15377"/>
        <dbReference type="ChEBI" id="CHEBI:30013"/>
        <dbReference type="ChEBI" id="CHEBI:43474"/>
        <dbReference type="ChEBI" id="CHEBI:61977"/>
        <dbReference type="EC" id="3.1.3.16"/>
    </reaction>
</comment>
<feature type="region of interest" description="Disordered" evidence="15">
    <location>
        <begin position="385"/>
        <end position="412"/>
    </location>
</feature>
<comment type="cofactor">
    <cofactor evidence="1">
        <name>Mn(2+)</name>
        <dbReference type="ChEBI" id="CHEBI:29035"/>
    </cofactor>
</comment>
<dbReference type="GO" id="GO:0004722">
    <property type="term" value="F:protein serine/threonine phosphatase activity"/>
    <property type="evidence" value="ECO:0007669"/>
    <property type="project" value="UniProtKB-EC"/>
</dbReference>
<dbReference type="GO" id="GO:0016020">
    <property type="term" value="C:membrane"/>
    <property type="evidence" value="ECO:0007669"/>
    <property type="project" value="UniProtKB-SubCell"/>
</dbReference>
<feature type="region of interest" description="Disordered" evidence="15">
    <location>
        <begin position="199"/>
        <end position="222"/>
    </location>
</feature>
<evidence type="ECO:0000256" key="15">
    <source>
        <dbReference type="SAM" id="MobiDB-lite"/>
    </source>
</evidence>
<dbReference type="InterPro" id="IPR000222">
    <property type="entry name" value="PP2C_BS"/>
</dbReference>
<evidence type="ECO:0000256" key="12">
    <source>
        <dbReference type="ARBA" id="ARBA00047761"/>
    </source>
</evidence>